<sequence>MMFACLTCTLFLMTVAMAGLIGQLSGCTYNGTQMTEYAHCIAENNENNKTGVQYQNYWKSRKSDLGKLIIVEPVPVAEAIEVVFRSLKRYYTFENFKAAEFLESIGQFENAFMELVQMKETRNHVLFSHAVSLFRVMMRAAKYMVNYSTLTLPGSELVVNVVELNIRALALSNMSGDLDKSIERYDEKLTYLIDTLDLWMDEFQLVTDAPLLMRVIFRDQTARTRKMLDKFLAQA</sequence>
<feature type="chain" id="PRO_5020576465" evidence="1">
    <location>
        <begin position="19"/>
        <end position="235"/>
    </location>
</feature>
<keyword evidence="1" id="KW-0732">Signal</keyword>
<gene>
    <name evidence="2" type="ORF">METSCH_F02650</name>
</gene>
<dbReference type="AlphaFoldDB" id="A0A4P6XX08"/>
<organism evidence="2 3">
    <name type="scientific">Metschnikowia aff. pulcherrima</name>
    <dbReference type="NCBI Taxonomy" id="2163413"/>
    <lineage>
        <taxon>Eukaryota</taxon>
        <taxon>Fungi</taxon>
        <taxon>Dikarya</taxon>
        <taxon>Ascomycota</taxon>
        <taxon>Saccharomycotina</taxon>
        <taxon>Pichiomycetes</taxon>
        <taxon>Metschnikowiaceae</taxon>
        <taxon>Metschnikowia</taxon>
    </lineage>
</organism>
<keyword evidence="3" id="KW-1185">Reference proteome</keyword>
<proteinExistence type="predicted"/>
<dbReference type="EMBL" id="CP034461">
    <property type="protein sequence ID" value="QBM90681.1"/>
    <property type="molecule type" value="Genomic_DNA"/>
</dbReference>
<reference evidence="3" key="1">
    <citation type="submission" date="2019-03" db="EMBL/GenBank/DDBJ databases">
        <title>Snf2 controls pulcherriminic acid biosynthesis and connects pigmentation and antifungal activity of the yeast Metschnikowia pulcherrima.</title>
        <authorList>
            <person name="Gore-Lloyd D."/>
            <person name="Sumann I."/>
            <person name="Brachmann A.O."/>
            <person name="Schneeberger K."/>
            <person name="Ortiz-Merino R.A."/>
            <person name="Moreno-Beltran M."/>
            <person name="Schlaefli M."/>
            <person name="Kirner P."/>
            <person name="Santos Kron A."/>
            <person name="Wolfe K.H."/>
            <person name="Piel J."/>
            <person name="Ahrens C.H."/>
            <person name="Henk D."/>
            <person name="Freimoser F.M."/>
        </authorList>
    </citation>
    <scope>NUCLEOTIDE SEQUENCE [LARGE SCALE GENOMIC DNA]</scope>
    <source>
        <strain evidence="3">APC 1.2</strain>
    </source>
</reference>
<dbReference type="Proteomes" id="UP000292447">
    <property type="component" value="Chromosome VI"/>
</dbReference>
<feature type="signal peptide" evidence="1">
    <location>
        <begin position="1"/>
        <end position="18"/>
    </location>
</feature>
<accession>A0A4P6XX08</accession>
<protein>
    <submittedName>
        <fullName evidence="2">Uncharacterized protein</fullName>
    </submittedName>
</protein>
<evidence type="ECO:0000313" key="2">
    <source>
        <dbReference type="EMBL" id="QBM90681.1"/>
    </source>
</evidence>
<evidence type="ECO:0000256" key="1">
    <source>
        <dbReference type="SAM" id="SignalP"/>
    </source>
</evidence>
<evidence type="ECO:0000313" key="3">
    <source>
        <dbReference type="Proteomes" id="UP000292447"/>
    </source>
</evidence>
<name>A0A4P6XX08_9ASCO</name>